<dbReference type="InterPro" id="IPR001214">
    <property type="entry name" value="SET_dom"/>
</dbReference>
<dbReference type="EMBL" id="JAVRRD010000006">
    <property type="protein sequence ID" value="KAK5057534.1"/>
    <property type="molecule type" value="Genomic_DNA"/>
</dbReference>
<dbReference type="Gene3D" id="2.170.270.10">
    <property type="entry name" value="SET domain"/>
    <property type="match status" value="1"/>
</dbReference>
<dbReference type="PANTHER" id="PTHR12197:SF294">
    <property type="entry name" value="POTENTIAL PROTEIN LYSINE METHYLTRANSFERASE SET6"/>
    <property type="match status" value="1"/>
</dbReference>
<dbReference type="PROSITE" id="PS50280">
    <property type="entry name" value="SET"/>
    <property type="match status" value="1"/>
</dbReference>
<evidence type="ECO:0000259" key="2">
    <source>
        <dbReference type="PROSITE" id="PS50280"/>
    </source>
</evidence>
<feature type="domain" description="SET" evidence="2">
    <location>
        <begin position="12"/>
        <end position="357"/>
    </location>
</feature>
<evidence type="ECO:0000313" key="3">
    <source>
        <dbReference type="EMBL" id="KAK5057534.1"/>
    </source>
</evidence>
<accession>A0AAV9NJY2</accession>
<dbReference type="PANTHER" id="PTHR12197">
    <property type="entry name" value="HISTONE-LYSINE N-METHYLTRANSFERASE SMYD"/>
    <property type="match status" value="1"/>
</dbReference>
<sequence>MHHDGWPLPESVDYVLRSTASAGRAIFARRNIKPGTHILSTTEKYEQLRSPTVHVILRPYRREVCAQCFAYDRGREWKCRLPDAGVAFCSVECRQQWESVIGPLGLAAHQAIETTIKKQSKWKKTTQDSTPMTTAVDSPDLDFDAAWQAAGVVGKQIVAARTKEKPSKTEQRYLREAESAPADPDFLAYLLSGVLVTHKRSAAPAMVGKDADEPSDESSIPGTDMVSELFPDLMALASDSSVYTGDSPLSSWTKAYKLLLAILPIPLLDFLRPAICHELASRASHNAFSIRPAGGSDGEQSGEFLGWGVWPEASFFNHSCRPNVRKERVGRIWTFAVSEDITGDVLREGEELCITYLGGDEKDLDVEERRKKLKGEWGFDCQCQKCVEELHDLPLSAILHERS</sequence>
<dbReference type="CDD" id="cd20071">
    <property type="entry name" value="SET_SMYD"/>
    <property type="match status" value="1"/>
</dbReference>
<evidence type="ECO:0000256" key="1">
    <source>
        <dbReference type="SAM" id="MobiDB-lite"/>
    </source>
</evidence>
<gene>
    <name evidence="3" type="ORF">LTR84_011534</name>
</gene>
<dbReference type="InterPro" id="IPR046341">
    <property type="entry name" value="SET_dom_sf"/>
</dbReference>
<dbReference type="AlphaFoldDB" id="A0AAV9NJY2"/>
<dbReference type="Pfam" id="PF00856">
    <property type="entry name" value="SET"/>
    <property type="match status" value="1"/>
</dbReference>
<dbReference type="GO" id="GO:0005634">
    <property type="term" value="C:nucleus"/>
    <property type="evidence" value="ECO:0007669"/>
    <property type="project" value="TreeGrafter"/>
</dbReference>
<dbReference type="InterPro" id="IPR050869">
    <property type="entry name" value="H3K4_H4K5_MeTrfase"/>
</dbReference>
<dbReference type="Proteomes" id="UP001358417">
    <property type="component" value="Unassembled WGS sequence"/>
</dbReference>
<reference evidence="3 4" key="1">
    <citation type="submission" date="2023-08" db="EMBL/GenBank/DDBJ databases">
        <title>Black Yeasts Isolated from many extreme environments.</title>
        <authorList>
            <person name="Coleine C."/>
            <person name="Stajich J.E."/>
            <person name="Selbmann L."/>
        </authorList>
    </citation>
    <scope>NUCLEOTIDE SEQUENCE [LARGE SCALE GENOMIC DNA]</scope>
    <source>
        <strain evidence="3 4">CCFEE 5792</strain>
    </source>
</reference>
<proteinExistence type="predicted"/>
<feature type="region of interest" description="Disordered" evidence="1">
    <location>
        <begin position="204"/>
        <end position="223"/>
    </location>
</feature>
<evidence type="ECO:0000313" key="4">
    <source>
        <dbReference type="Proteomes" id="UP001358417"/>
    </source>
</evidence>
<name>A0AAV9NJY2_9EURO</name>
<dbReference type="RefSeq" id="XP_064708652.1">
    <property type="nucleotide sequence ID" value="XM_064855063.1"/>
</dbReference>
<dbReference type="SUPFAM" id="SSF82199">
    <property type="entry name" value="SET domain"/>
    <property type="match status" value="1"/>
</dbReference>
<comment type="caution">
    <text evidence="3">The sequence shown here is derived from an EMBL/GenBank/DDBJ whole genome shotgun (WGS) entry which is preliminary data.</text>
</comment>
<protein>
    <recommendedName>
        <fullName evidence="2">SET domain-containing protein</fullName>
    </recommendedName>
</protein>
<organism evidence="3 4">
    <name type="scientific">Exophiala bonariae</name>
    <dbReference type="NCBI Taxonomy" id="1690606"/>
    <lineage>
        <taxon>Eukaryota</taxon>
        <taxon>Fungi</taxon>
        <taxon>Dikarya</taxon>
        <taxon>Ascomycota</taxon>
        <taxon>Pezizomycotina</taxon>
        <taxon>Eurotiomycetes</taxon>
        <taxon>Chaetothyriomycetidae</taxon>
        <taxon>Chaetothyriales</taxon>
        <taxon>Herpotrichiellaceae</taxon>
        <taxon>Exophiala</taxon>
    </lineage>
</organism>
<keyword evidence="4" id="KW-1185">Reference proteome</keyword>
<dbReference type="GeneID" id="89979684"/>